<evidence type="ECO:0000313" key="2">
    <source>
        <dbReference type="EMBL" id="CAK0816969.1"/>
    </source>
</evidence>
<dbReference type="EMBL" id="CAUYUJ010006324">
    <property type="protein sequence ID" value="CAK0816969.1"/>
    <property type="molecule type" value="Genomic_DNA"/>
</dbReference>
<dbReference type="Gene3D" id="3.90.1480.20">
    <property type="entry name" value="Glycosyl transferase family 29"/>
    <property type="match status" value="1"/>
</dbReference>
<gene>
    <name evidence="2" type="ORF">PCOR1329_LOCUS19710</name>
</gene>
<protein>
    <submittedName>
        <fullName evidence="2">Uncharacterized protein</fullName>
    </submittedName>
</protein>
<feature type="transmembrane region" description="Helical" evidence="1">
    <location>
        <begin position="38"/>
        <end position="56"/>
    </location>
</feature>
<proteinExistence type="predicted"/>
<organism evidence="2 3">
    <name type="scientific">Prorocentrum cordatum</name>
    <dbReference type="NCBI Taxonomy" id="2364126"/>
    <lineage>
        <taxon>Eukaryota</taxon>
        <taxon>Sar</taxon>
        <taxon>Alveolata</taxon>
        <taxon>Dinophyceae</taxon>
        <taxon>Prorocentrales</taxon>
        <taxon>Prorocentraceae</taxon>
        <taxon>Prorocentrum</taxon>
    </lineage>
</organism>
<name>A0ABN9RG35_9DINO</name>
<evidence type="ECO:0000256" key="1">
    <source>
        <dbReference type="SAM" id="Phobius"/>
    </source>
</evidence>
<sequence length="392" mass="44036">MASCTATASGNLLPSGAQGDTRHSRGNAVRTCIGSCKVYLVLLILAALLALSIVFLPRSGQAEHIAIAKWWMERKVKKDYSGRWCAGIAEHPLWGTEEVTGLCPPARDILFETNVSAPVLDENLTARQLKNVRDYLDEPNNLSGQEYELYDEALGVLEKISTLQPKDVLAFRETWTNADTDILRALDSNPRVWLPQGGKLTTTAFASQLPSVADFRRLVESGPAAIVGGADSLVNMSLGHEIDAHPVVVRFNAIIGDKLSAPETGVKMNLHVMCAKVPPATDSSVWEMDLEASTPWRTYCGRMHKGGEFENVTVRSKLFMFRPSAFCRKETRFDFQGWTRGFLFYWFVGRLFDSLTMYGFKGGGHYKNDEVMHERYWTFEHFFYDINEPDRY</sequence>
<reference evidence="2" key="1">
    <citation type="submission" date="2023-10" db="EMBL/GenBank/DDBJ databases">
        <authorList>
            <person name="Chen Y."/>
            <person name="Shah S."/>
            <person name="Dougan E. K."/>
            <person name="Thang M."/>
            <person name="Chan C."/>
        </authorList>
    </citation>
    <scope>NUCLEOTIDE SEQUENCE [LARGE SCALE GENOMIC DNA]</scope>
</reference>
<dbReference type="InterPro" id="IPR038578">
    <property type="entry name" value="GT29-like_sf"/>
</dbReference>
<evidence type="ECO:0000313" key="3">
    <source>
        <dbReference type="Proteomes" id="UP001189429"/>
    </source>
</evidence>
<keyword evidence="1" id="KW-1133">Transmembrane helix</keyword>
<comment type="caution">
    <text evidence="2">The sequence shown here is derived from an EMBL/GenBank/DDBJ whole genome shotgun (WGS) entry which is preliminary data.</text>
</comment>
<accession>A0ABN9RG35</accession>
<dbReference type="Proteomes" id="UP001189429">
    <property type="component" value="Unassembled WGS sequence"/>
</dbReference>
<keyword evidence="3" id="KW-1185">Reference proteome</keyword>
<keyword evidence="1" id="KW-0472">Membrane</keyword>
<keyword evidence="1" id="KW-0812">Transmembrane</keyword>